<keyword evidence="4 5" id="KW-0238">DNA-binding</keyword>
<dbReference type="SUPFAM" id="SSF57716">
    <property type="entry name" value="Glucocorticoid receptor-like (DNA-binding domain)"/>
    <property type="match status" value="1"/>
</dbReference>
<evidence type="ECO:0000256" key="6">
    <source>
        <dbReference type="SAM" id="Coils"/>
    </source>
</evidence>
<dbReference type="GO" id="GO:0003677">
    <property type="term" value="F:DNA binding"/>
    <property type="evidence" value="ECO:0007669"/>
    <property type="project" value="UniProtKB-UniRule"/>
</dbReference>
<dbReference type="InterPro" id="IPR006612">
    <property type="entry name" value="THAP_Znf"/>
</dbReference>
<feature type="coiled-coil region" evidence="6">
    <location>
        <begin position="147"/>
        <end position="178"/>
    </location>
</feature>
<evidence type="ECO:0000256" key="3">
    <source>
        <dbReference type="ARBA" id="ARBA00022833"/>
    </source>
</evidence>
<protein>
    <recommendedName>
        <fullName evidence="7">THAP-type domain-containing protein</fullName>
    </recommendedName>
</protein>
<reference evidence="8" key="1">
    <citation type="submission" date="2022-01" db="EMBL/GenBank/DDBJ databases">
        <authorList>
            <person name="King R."/>
        </authorList>
    </citation>
    <scope>NUCLEOTIDE SEQUENCE</scope>
</reference>
<dbReference type="SMART" id="SM00692">
    <property type="entry name" value="DM3"/>
    <property type="match status" value="1"/>
</dbReference>
<dbReference type="GO" id="GO:0008270">
    <property type="term" value="F:zinc ion binding"/>
    <property type="evidence" value="ECO:0007669"/>
    <property type="project" value="UniProtKB-KW"/>
</dbReference>
<evidence type="ECO:0000313" key="8">
    <source>
        <dbReference type="EMBL" id="CAH1401410.1"/>
    </source>
</evidence>
<keyword evidence="6" id="KW-0175">Coiled coil</keyword>
<accession>A0A9P0MQX7</accession>
<dbReference type="EMBL" id="OV725081">
    <property type="protein sequence ID" value="CAH1401410.1"/>
    <property type="molecule type" value="Genomic_DNA"/>
</dbReference>
<feature type="domain" description="THAP-type" evidence="7">
    <location>
        <begin position="1"/>
        <end position="97"/>
    </location>
</feature>
<keyword evidence="1" id="KW-0479">Metal-binding</keyword>
<dbReference type="AlphaFoldDB" id="A0A9P0MQX7"/>
<evidence type="ECO:0000256" key="2">
    <source>
        <dbReference type="ARBA" id="ARBA00022771"/>
    </source>
</evidence>
<dbReference type="SMART" id="SM00980">
    <property type="entry name" value="THAP"/>
    <property type="match status" value="1"/>
</dbReference>
<evidence type="ECO:0000256" key="4">
    <source>
        <dbReference type="ARBA" id="ARBA00023125"/>
    </source>
</evidence>
<proteinExistence type="predicted"/>
<sequence>MPSRRLSCAVGVCNNYYIKTKKLLYEGYPITYHYFPRSTDLCNRWIEACNRAENFKAEVCFVCSIHFRSDDFTKQPTDSISSQPKRRLKYNAVPTRNLTLDEMRSFVHRKNLKKTKVFSDLKAVNKSGRNNNSKIMKNSDSISDNEIITMEKNCEKLLKEYEDLKINSKIEIERLKSMIKEKDEIFTTKLRKILSEHLTETEIDLVLFLRKQKKELADS</sequence>
<dbReference type="PANTHER" id="PTHR46927">
    <property type="entry name" value="AGAP005574-PA"/>
    <property type="match status" value="1"/>
</dbReference>
<evidence type="ECO:0000256" key="5">
    <source>
        <dbReference type="PROSITE-ProRule" id="PRU00309"/>
    </source>
</evidence>
<dbReference type="OrthoDB" id="7331812at2759"/>
<keyword evidence="9" id="KW-1185">Reference proteome</keyword>
<dbReference type="Pfam" id="PF05485">
    <property type="entry name" value="THAP"/>
    <property type="match status" value="1"/>
</dbReference>
<dbReference type="InterPro" id="IPR052224">
    <property type="entry name" value="THAP_domain_protein"/>
</dbReference>
<keyword evidence="3" id="KW-0862">Zinc</keyword>
<dbReference type="PANTHER" id="PTHR46927:SF3">
    <property type="entry name" value="THAP-TYPE DOMAIN-CONTAINING PROTEIN"/>
    <property type="match status" value="1"/>
</dbReference>
<evidence type="ECO:0000256" key="1">
    <source>
        <dbReference type="ARBA" id="ARBA00022723"/>
    </source>
</evidence>
<evidence type="ECO:0000313" key="9">
    <source>
        <dbReference type="Proteomes" id="UP001152798"/>
    </source>
</evidence>
<evidence type="ECO:0000259" key="7">
    <source>
        <dbReference type="PROSITE" id="PS50950"/>
    </source>
</evidence>
<keyword evidence="2 5" id="KW-0863">Zinc-finger</keyword>
<organism evidence="8 9">
    <name type="scientific">Nezara viridula</name>
    <name type="common">Southern green stink bug</name>
    <name type="synonym">Cimex viridulus</name>
    <dbReference type="NCBI Taxonomy" id="85310"/>
    <lineage>
        <taxon>Eukaryota</taxon>
        <taxon>Metazoa</taxon>
        <taxon>Ecdysozoa</taxon>
        <taxon>Arthropoda</taxon>
        <taxon>Hexapoda</taxon>
        <taxon>Insecta</taxon>
        <taxon>Pterygota</taxon>
        <taxon>Neoptera</taxon>
        <taxon>Paraneoptera</taxon>
        <taxon>Hemiptera</taxon>
        <taxon>Heteroptera</taxon>
        <taxon>Panheteroptera</taxon>
        <taxon>Pentatomomorpha</taxon>
        <taxon>Pentatomoidea</taxon>
        <taxon>Pentatomidae</taxon>
        <taxon>Pentatominae</taxon>
        <taxon>Nezara</taxon>
    </lineage>
</organism>
<dbReference type="PROSITE" id="PS50950">
    <property type="entry name" value="ZF_THAP"/>
    <property type="match status" value="1"/>
</dbReference>
<dbReference type="Proteomes" id="UP001152798">
    <property type="component" value="Chromosome 5"/>
</dbReference>
<gene>
    <name evidence="8" type="ORF">NEZAVI_LOCUS10437</name>
</gene>
<name>A0A9P0MQX7_NEZVI</name>